<organism evidence="1 2">
    <name type="scientific">Mytilus edulis</name>
    <name type="common">Blue mussel</name>
    <dbReference type="NCBI Taxonomy" id="6550"/>
    <lineage>
        <taxon>Eukaryota</taxon>
        <taxon>Metazoa</taxon>
        <taxon>Spiralia</taxon>
        <taxon>Lophotrochozoa</taxon>
        <taxon>Mollusca</taxon>
        <taxon>Bivalvia</taxon>
        <taxon>Autobranchia</taxon>
        <taxon>Pteriomorphia</taxon>
        <taxon>Mytilida</taxon>
        <taxon>Mytiloidea</taxon>
        <taxon>Mytilidae</taxon>
        <taxon>Mytilinae</taxon>
        <taxon>Mytilus</taxon>
    </lineage>
</organism>
<evidence type="ECO:0000313" key="2">
    <source>
        <dbReference type="Proteomes" id="UP000683360"/>
    </source>
</evidence>
<proteinExistence type="predicted"/>
<sequence>MLERLTLLELSGALRYECDIVGHSWGCRRCKACGCSHAKPIQSTYLTSLPVVSVDVPYAIPILNLISHKDYNTSVMATLRPTRDRILNTSIYTIKGQCVSQKLLTEWTKAAEKISDATSRSSDVNLQYKHGNIILEFSAAFYLHFSNTLVQHFHNSNTKVTCTFMKNKTSREKVVEQSISVKCCLKPTSTI</sequence>
<dbReference type="EMBL" id="CAJPWZ010001282">
    <property type="protein sequence ID" value="CAG2211932.1"/>
    <property type="molecule type" value="Genomic_DNA"/>
</dbReference>
<reference evidence="1" key="1">
    <citation type="submission" date="2021-03" db="EMBL/GenBank/DDBJ databases">
        <authorList>
            <person name="Bekaert M."/>
        </authorList>
    </citation>
    <scope>NUCLEOTIDE SEQUENCE</scope>
</reference>
<comment type="caution">
    <text evidence="1">The sequence shown here is derived from an EMBL/GenBank/DDBJ whole genome shotgun (WGS) entry which is preliminary data.</text>
</comment>
<gene>
    <name evidence="1" type="ORF">MEDL_25943</name>
</gene>
<evidence type="ECO:0000313" key="1">
    <source>
        <dbReference type="EMBL" id="CAG2211932.1"/>
    </source>
</evidence>
<accession>A0A8S3S4S8</accession>
<dbReference type="Proteomes" id="UP000683360">
    <property type="component" value="Unassembled WGS sequence"/>
</dbReference>
<name>A0A8S3S4S8_MYTED</name>
<dbReference type="AlphaFoldDB" id="A0A8S3S4S8"/>
<keyword evidence="2" id="KW-1185">Reference proteome</keyword>
<protein>
    <submittedName>
        <fullName evidence="1">Uncharacterized protein</fullName>
    </submittedName>
</protein>